<keyword evidence="4 10" id="KW-0436">Ligase</keyword>
<dbReference type="Proteomes" id="UP000019368">
    <property type="component" value="Segment"/>
</dbReference>
<comment type="similarity">
    <text evidence="2">Belongs to the ATP-dependent DNA ligase family.</text>
</comment>
<evidence type="ECO:0000313" key="10">
    <source>
        <dbReference type="EMBL" id="AHJ10537.1"/>
    </source>
</evidence>
<evidence type="ECO:0000256" key="3">
    <source>
        <dbReference type="ARBA" id="ARBA00013308"/>
    </source>
</evidence>
<organism evidence="10 11">
    <name type="scientific">Shewanella phage Spp001</name>
    <dbReference type="NCBI Taxonomy" id="1445859"/>
    <lineage>
        <taxon>Viruses</taxon>
        <taxon>Duplodnaviria</taxon>
        <taxon>Heunggongvirae</taxon>
        <taxon>Uroviricota</taxon>
        <taxon>Caudoviricetes</taxon>
        <taxon>Chaseviridae</taxon>
        <taxon>Nefertitivirinae</taxon>
        <taxon>Yushanvirus</taxon>
        <taxon>Yushanvirus Spp001</taxon>
    </lineage>
</organism>
<accession>W6E8E5</accession>
<keyword evidence="5" id="KW-0235">DNA replication</keyword>
<dbReference type="EMBL" id="KJ002054">
    <property type="protein sequence ID" value="AHJ10537.1"/>
    <property type="molecule type" value="Genomic_DNA"/>
</dbReference>
<feature type="domain" description="DNA ligase OB-like" evidence="9">
    <location>
        <begin position="217"/>
        <end position="282"/>
    </location>
</feature>
<keyword evidence="7" id="KW-0234">DNA repair</keyword>
<evidence type="ECO:0000313" key="11">
    <source>
        <dbReference type="Proteomes" id="UP000019368"/>
    </source>
</evidence>
<keyword evidence="11" id="KW-1185">Reference proteome</keyword>
<name>W6E8E5_9CAUD</name>
<dbReference type="InterPro" id="IPR012340">
    <property type="entry name" value="NA-bd_OB-fold"/>
</dbReference>
<dbReference type="InterPro" id="IPR016059">
    <property type="entry name" value="DNA_ligase_ATP-dep_CS"/>
</dbReference>
<comment type="cofactor">
    <cofactor evidence="1">
        <name>a divalent metal cation</name>
        <dbReference type="ChEBI" id="CHEBI:60240"/>
    </cofactor>
</comment>
<dbReference type="SUPFAM" id="SSF56091">
    <property type="entry name" value="DNA ligase/mRNA capping enzyme, catalytic domain"/>
    <property type="match status" value="1"/>
</dbReference>
<protein>
    <recommendedName>
        <fullName evidence="3">DNA ligase</fullName>
    </recommendedName>
</protein>
<dbReference type="Gene3D" id="2.40.50.140">
    <property type="entry name" value="Nucleic acid-binding proteins"/>
    <property type="match status" value="1"/>
</dbReference>
<feature type="domain" description="ATP-dependent DNA ligase family profile" evidence="8">
    <location>
        <begin position="88"/>
        <end position="197"/>
    </location>
</feature>
<dbReference type="PANTHER" id="PTHR47810">
    <property type="entry name" value="DNA LIGASE"/>
    <property type="match status" value="1"/>
</dbReference>
<evidence type="ECO:0000259" key="9">
    <source>
        <dbReference type="Pfam" id="PF14743"/>
    </source>
</evidence>
<dbReference type="KEGG" id="vg:18505290"/>
<evidence type="ECO:0000259" key="8">
    <source>
        <dbReference type="Pfam" id="PF01068"/>
    </source>
</evidence>
<keyword evidence="6" id="KW-0227">DNA damage</keyword>
<evidence type="ECO:0000256" key="4">
    <source>
        <dbReference type="ARBA" id="ARBA00022598"/>
    </source>
</evidence>
<dbReference type="Pfam" id="PF01068">
    <property type="entry name" value="DNA_ligase_A_M"/>
    <property type="match status" value="1"/>
</dbReference>
<dbReference type="InterPro" id="IPR029319">
    <property type="entry name" value="DNA_ligase_OB"/>
</dbReference>
<evidence type="ECO:0000256" key="2">
    <source>
        <dbReference type="ARBA" id="ARBA00007572"/>
    </source>
</evidence>
<dbReference type="GO" id="GO:0006310">
    <property type="term" value="P:DNA recombination"/>
    <property type="evidence" value="ECO:0007669"/>
    <property type="project" value="InterPro"/>
</dbReference>
<dbReference type="InterPro" id="IPR012310">
    <property type="entry name" value="DNA_ligase_ATP-dep_cent"/>
</dbReference>
<proteinExistence type="inferred from homology"/>
<dbReference type="RefSeq" id="YP_009008849.1">
    <property type="nucleotide sequence ID" value="NC_023594.2"/>
</dbReference>
<dbReference type="Pfam" id="PF14743">
    <property type="entry name" value="DNA_ligase_OB_2"/>
    <property type="match status" value="1"/>
</dbReference>
<evidence type="ECO:0000256" key="7">
    <source>
        <dbReference type="ARBA" id="ARBA00023204"/>
    </source>
</evidence>
<dbReference type="InterPro" id="IPR050326">
    <property type="entry name" value="NAD_dep_DNA_ligaseB"/>
</dbReference>
<dbReference type="GO" id="GO:0005524">
    <property type="term" value="F:ATP binding"/>
    <property type="evidence" value="ECO:0007669"/>
    <property type="project" value="InterPro"/>
</dbReference>
<dbReference type="GO" id="GO:0003910">
    <property type="term" value="F:DNA ligase (ATP) activity"/>
    <property type="evidence" value="ECO:0007669"/>
    <property type="project" value="InterPro"/>
</dbReference>
<reference evidence="10" key="1">
    <citation type="submission" date="2016-09" db="EMBL/GenBank/DDBJ databases">
        <title>The novel Shewanella putrefaciens-infecting bacteriophage Spp001: Ggenome sequence and lytic enzymes.</title>
        <authorList>
            <person name="Han F."/>
        </authorList>
    </citation>
    <scope>NUCLEOTIDE SEQUENCE</scope>
</reference>
<dbReference type="SUPFAM" id="SSF50249">
    <property type="entry name" value="Nucleic acid-binding proteins"/>
    <property type="match status" value="1"/>
</dbReference>
<evidence type="ECO:0000256" key="6">
    <source>
        <dbReference type="ARBA" id="ARBA00022763"/>
    </source>
</evidence>
<evidence type="ECO:0000256" key="5">
    <source>
        <dbReference type="ARBA" id="ARBA00022705"/>
    </source>
</evidence>
<dbReference type="GeneID" id="18505290"/>
<dbReference type="PANTHER" id="PTHR47810:SF1">
    <property type="entry name" value="DNA LIGASE B"/>
    <property type="match status" value="1"/>
</dbReference>
<dbReference type="GO" id="GO:0006260">
    <property type="term" value="P:DNA replication"/>
    <property type="evidence" value="ECO:0007669"/>
    <property type="project" value="UniProtKB-KW"/>
</dbReference>
<gene>
    <name evidence="10" type="ORF">Spp001_29</name>
</gene>
<sequence>MQKALHLSDAEAKKAPKHLGLEYAVFEKYDGWYMYVDCIDGVWQGIRSSTHRSLPSMAHYDKLLADGPTPNQNLRLIFEATIPGMIFKDLNGRFNQTKVALKDVVFKCHDVLLEKYPHTIFSKRYERMKQVVNYLRKSPTLHCFEIATLLAVSTNKDVWMDHYNRIIDQPNGEGIILKQVNAPYEAGKRTHTLMKVKCEVTLDLLVRGIGRGEAGSKYENTTGFLVVENKAGQRFTVSGMTDGQRDHWFAHPHDIVGKVVEIKAMKILPNGSLREGRFKAIRFNKTAADID</sequence>
<dbReference type="PROSITE" id="PS00333">
    <property type="entry name" value="DNA_LIGASE_A2"/>
    <property type="match status" value="1"/>
</dbReference>
<dbReference type="OrthoDB" id="10765at10239"/>
<evidence type="ECO:0000256" key="1">
    <source>
        <dbReference type="ARBA" id="ARBA00001968"/>
    </source>
</evidence>
<dbReference type="Gene3D" id="3.30.470.30">
    <property type="entry name" value="DNA ligase/mRNA capping enzyme"/>
    <property type="match status" value="1"/>
</dbReference>
<dbReference type="GO" id="GO:0006281">
    <property type="term" value="P:DNA repair"/>
    <property type="evidence" value="ECO:0007669"/>
    <property type="project" value="UniProtKB-KW"/>
</dbReference>